<dbReference type="Proteomes" id="UP000053226">
    <property type="component" value="Unassembled WGS sequence"/>
</dbReference>
<sequence>MADFYLQIRTDSMTLKNLETHDEHSAQGHFSSVRLIIGDYYSAEFILRQLVEQMGLRVSLPFSTHHRVVVQALDKIEGGLSEVEIRLLKEVVSGGFAQKVKKIVVCCDNLPLPQSEAKALLENTQ</sequence>
<protein>
    <submittedName>
        <fullName evidence="1">Putative membrane protein</fullName>
    </submittedName>
</protein>
<proteinExistence type="predicted"/>
<name>A0A0N0IC64_9GAMM</name>
<keyword evidence="2" id="KW-1185">Reference proteome</keyword>
<dbReference type="NCBIfam" id="NF041448">
    <property type="entry name" value="stress_YjaA"/>
    <property type="match status" value="1"/>
</dbReference>
<accession>A0A0N0IC64</accession>
<gene>
    <name evidence="1" type="ORF">M992_0329</name>
</gene>
<dbReference type="EMBL" id="LGAA01000003">
    <property type="protein sequence ID" value="KPD04221.1"/>
    <property type="molecule type" value="Genomic_DNA"/>
</dbReference>
<comment type="caution">
    <text evidence="1">The sequence shown here is derived from an EMBL/GenBank/DDBJ whole genome shotgun (WGS) entry which is preliminary data.</text>
</comment>
<dbReference type="RefSeq" id="WP_053907087.1">
    <property type="nucleotide sequence ID" value="NZ_CAWMUS010000003.1"/>
</dbReference>
<evidence type="ECO:0000313" key="1">
    <source>
        <dbReference type="EMBL" id="KPD04221.1"/>
    </source>
</evidence>
<dbReference type="InterPro" id="IPR048149">
    <property type="entry name" value="YjaA"/>
</dbReference>
<evidence type="ECO:0000313" key="2">
    <source>
        <dbReference type="Proteomes" id="UP000053226"/>
    </source>
</evidence>
<dbReference type="OrthoDB" id="8612466at2"/>
<organism evidence="1 2">
    <name type="scientific">Moellerella wisconsensis ATCC 35017</name>
    <dbReference type="NCBI Taxonomy" id="1354267"/>
    <lineage>
        <taxon>Bacteria</taxon>
        <taxon>Pseudomonadati</taxon>
        <taxon>Pseudomonadota</taxon>
        <taxon>Gammaproteobacteria</taxon>
        <taxon>Enterobacterales</taxon>
        <taxon>Morganellaceae</taxon>
        <taxon>Moellerella</taxon>
    </lineage>
</organism>
<reference evidence="1 2" key="1">
    <citation type="submission" date="2015-07" db="EMBL/GenBank/DDBJ databases">
        <title>ATOL: Assembling a taxonomically balanced genome-scale reconstruction of the evolutionary history of the Enterobacteriaceae.</title>
        <authorList>
            <person name="Plunkett G.III."/>
            <person name="Neeno-Eckwall E.C."/>
            <person name="Glasner J.D."/>
            <person name="Perna N.T."/>
        </authorList>
    </citation>
    <scope>NUCLEOTIDE SEQUENCE [LARGE SCALE GENOMIC DNA]</scope>
    <source>
        <strain evidence="1 2">ATCC 35017</strain>
    </source>
</reference>
<dbReference type="AlphaFoldDB" id="A0A0N0IC64"/>